<gene>
    <name evidence="1" type="ORF">A2W41_00915</name>
</gene>
<name>A0A1G2FW16_9BACT</name>
<comment type="caution">
    <text evidence="1">The sequence shown here is derived from an EMBL/GenBank/DDBJ whole genome shotgun (WGS) entry which is preliminary data.</text>
</comment>
<dbReference type="PANTHER" id="PTHR34822">
    <property type="entry name" value="GRPB DOMAIN PROTEIN (AFU_ORTHOLOGUE AFUA_1G01530)"/>
    <property type="match status" value="1"/>
</dbReference>
<dbReference type="InterPro" id="IPR007344">
    <property type="entry name" value="GrpB/CoaE"/>
</dbReference>
<dbReference type="Proteomes" id="UP000176700">
    <property type="component" value="Unassembled WGS sequence"/>
</dbReference>
<proteinExistence type="predicted"/>
<sequence length="178" mass="20765">MIGLKRGTVKLVKHNPTWKQSFEREAKKIRKVFSKDALDIQHVGSTAVPGILAKPIIDIALIVPSLQKTKRYVKKLQALGYELKKNDVKKERLFFTKGPEEKRTHYLHVGENDSGYTEDMILFRDYLRKHKSTAKHYSELKSKLAGKYQNTREIYTTKKEKLVKKIVRKAKKSLQIRK</sequence>
<organism evidence="1 2">
    <name type="scientific">Candidatus Ryanbacteria bacterium RIFCSPHIGHO2_01_45_13</name>
    <dbReference type="NCBI Taxonomy" id="1802112"/>
    <lineage>
        <taxon>Bacteria</taxon>
        <taxon>Candidatus Ryaniibacteriota</taxon>
    </lineage>
</organism>
<reference evidence="1 2" key="1">
    <citation type="journal article" date="2016" name="Nat. Commun.">
        <title>Thousands of microbial genomes shed light on interconnected biogeochemical processes in an aquifer system.</title>
        <authorList>
            <person name="Anantharaman K."/>
            <person name="Brown C.T."/>
            <person name="Hug L.A."/>
            <person name="Sharon I."/>
            <person name="Castelle C.J."/>
            <person name="Probst A.J."/>
            <person name="Thomas B.C."/>
            <person name="Singh A."/>
            <person name="Wilkins M.J."/>
            <person name="Karaoz U."/>
            <person name="Brodie E.L."/>
            <person name="Williams K.H."/>
            <person name="Hubbard S.S."/>
            <person name="Banfield J.F."/>
        </authorList>
    </citation>
    <scope>NUCLEOTIDE SEQUENCE [LARGE SCALE GENOMIC DNA]</scope>
</reference>
<protein>
    <recommendedName>
        <fullName evidence="3">GrpB family protein</fullName>
    </recommendedName>
</protein>
<evidence type="ECO:0008006" key="3">
    <source>
        <dbReference type="Google" id="ProtNLM"/>
    </source>
</evidence>
<dbReference type="AlphaFoldDB" id="A0A1G2FW16"/>
<dbReference type="Pfam" id="PF04229">
    <property type="entry name" value="GrpB"/>
    <property type="match status" value="1"/>
</dbReference>
<dbReference type="Gene3D" id="3.30.460.10">
    <property type="entry name" value="Beta Polymerase, domain 2"/>
    <property type="match status" value="1"/>
</dbReference>
<dbReference type="SUPFAM" id="SSF81301">
    <property type="entry name" value="Nucleotidyltransferase"/>
    <property type="match status" value="1"/>
</dbReference>
<evidence type="ECO:0000313" key="2">
    <source>
        <dbReference type="Proteomes" id="UP000176700"/>
    </source>
</evidence>
<dbReference type="InterPro" id="IPR043519">
    <property type="entry name" value="NT_sf"/>
</dbReference>
<dbReference type="PANTHER" id="PTHR34822:SF1">
    <property type="entry name" value="GRPB FAMILY PROTEIN"/>
    <property type="match status" value="1"/>
</dbReference>
<dbReference type="EMBL" id="MHNI01000019">
    <property type="protein sequence ID" value="OGZ42253.1"/>
    <property type="molecule type" value="Genomic_DNA"/>
</dbReference>
<accession>A0A1G2FW16</accession>
<evidence type="ECO:0000313" key="1">
    <source>
        <dbReference type="EMBL" id="OGZ42253.1"/>
    </source>
</evidence>